<evidence type="ECO:0000313" key="1">
    <source>
        <dbReference type="EMBL" id="KAG5305046.1"/>
    </source>
</evidence>
<name>A0A8H7Z970_AJECA</name>
<evidence type="ECO:0000313" key="2">
    <source>
        <dbReference type="Proteomes" id="UP000670092"/>
    </source>
</evidence>
<sequence length="119" mass="13412">MTRSIKGGDCWGKNKCFHFRKNPLTCQPIYGCHPTCAEAKLHDRLQNLRHLHTTMPSYLLLSQRKGTRHISVLPTGCHSWRGECSFEEIRGLQPSGVNIFSLSRSLDDCGSILPSLLFA</sequence>
<protein>
    <submittedName>
        <fullName evidence="1">Uncharacterized protein</fullName>
    </submittedName>
</protein>
<dbReference type="VEuPathDB" id="FungiDB:I7I52_03581"/>
<proteinExistence type="predicted"/>
<organism evidence="1 2">
    <name type="scientific">Ajellomyces capsulatus</name>
    <name type="common">Darling's disease fungus</name>
    <name type="synonym">Histoplasma capsulatum</name>
    <dbReference type="NCBI Taxonomy" id="5037"/>
    <lineage>
        <taxon>Eukaryota</taxon>
        <taxon>Fungi</taxon>
        <taxon>Dikarya</taxon>
        <taxon>Ascomycota</taxon>
        <taxon>Pezizomycotina</taxon>
        <taxon>Eurotiomycetes</taxon>
        <taxon>Eurotiomycetidae</taxon>
        <taxon>Onygenales</taxon>
        <taxon>Ajellomycetaceae</taxon>
        <taxon>Histoplasma</taxon>
    </lineage>
</organism>
<dbReference type="Proteomes" id="UP000670092">
    <property type="component" value="Unassembled WGS sequence"/>
</dbReference>
<dbReference type="AlphaFoldDB" id="A0A8H7Z970"/>
<comment type="caution">
    <text evidence="1">The sequence shown here is derived from an EMBL/GenBank/DDBJ whole genome shotgun (WGS) entry which is preliminary data.</text>
</comment>
<dbReference type="EMBL" id="JAEVHI010000001">
    <property type="protein sequence ID" value="KAG5305046.1"/>
    <property type="molecule type" value="Genomic_DNA"/>
</dbReference>
<accession>A0A8H7Z970</accession>
<reference evidence="1 2" key="1">
    <citation type="submission" date="2021-01" db="EMBL/GenBank/DDBJ databases">
        <title>Chromosome-level genome assembly of a human fungal pathogen reveals clustering of transcriptionally co-regulated genes.</title>
        <authorList>
            <person name="Voorhies M."/>
            <person name="Cohen S."/>
            <person name="Shea T.P."/>
            <person name="Petrus S."/>
            <person name="Munoz J.F."/>
            <person name="Poplawski S."/>
            <person name="Goldman W.E."/>
            <person name="Michael T."/>
            <person name="Cuomo C.A."/>
            <person name="Sil A."/>
            <person name="Beyhan S."/>
        </authorList>
    </citation>
    <scope>NUCLEOTIDE SEQUENCE [LARGE SCALE GENOMIC DNA]</scope>
    <source>
        <strain evidence="1 2">G184AR</strain>
    </source>
</reference>
<gene>
    <name evidence="1" type="ORF">I7I52_03581</name>
</gene>